<feature type="region of interest" description="Disordered" evidence="8">
    <location>
        <begin position="545"/>
        <end position="579"/>
    </location>
</feature>
<feature type="repeat" description="ANK" evidence="7">
    <location>
        <begin position="43"/>
        <end position="75"/>
    </location>
</feature>
<dbReference type="InterPro" id="IPR055285">
    <property type="entry name" value="ANKRD13_C"/>
</dbReference>
<dbReference type="GO" id="GO:0005770">
    <property type="term" value="C:late endosome"/>
    <property type="evidence" value="ECO:0007669"/>
    <property type="project" value="UniProtKB-SubCell"/>
</dbReference>
<keyword evidence="7" id="KW-0040">ANK repeat</keyword>
<evidence type="ECO:0000313" key="10">
    <source>
        <dbReference type="Proteomes" id="UP000046393"/>
    </source>
</evidence>
<dbReference type="Pfam" id="PF11904">
    <property type="entry name" value="ANKRD13_C"/>
    <property type="match status" value="1"/>
</dbReference>
<evidence type="ECO:0000256" key="4">
    <source>
        <dbReference type="ARBA" id="ARBA00022737"/>
    </source>
</evidence>
<dbReference type="SUPFAM" id="SSF48403">
    <property type="entry name" value="Ankyrin repeat"/>
    <property type="match status" value="1"/>
</dbReference>
<dbReference type="Gene3D" id="1.25.40.20">
    <property type="entry name" value="Ankyrin repeat-containing domain"/>
    <property type="match status" value="1"/>
</dbReference>
<keyword evidence="4" id="KW-0677">Repeat</keyword>
<feature type="domain" description="Ankyrin repeat" evidence="9">
    <location>
        <begin position="159"/>
        <end position="462"/>
    </location>
</feature>
<evidence type="ECO:0000256" key="7">
    <source>
        <dbReference type="PROSITE-ProRule" id="PRU00023"/>
    </source>
</evidence>
<comment type="function">
    <text evidence="6">Ubiquitin-binding protein that specifically recognizes and binds 'Lys-63'-linked ubiquitin. Does not bind 'Lys-48'-linked ubiquitin. Positively regulates the internalization of ligand-activated EGFR by binding to the Ub moiety of ubiquitinated EGFR at the cell membrane.</text>
</comment>
<dbReference type="WBParaSite" id="SMUV_0000232701-mRNA-1">
    <property type="protein sequence ID" value="SMUV_0000232701-mRNA-1"/>
    <property type="gene ID" value="SMUV_0000232701"/>
</dbReference>
<dbReference type="PANTHER" id="PTHR12447:SF31">
    <property type="entry name" value="LD31969P"/>
    <property type="match status" value="1"/>
</dbReference>
<dbReference type="Pfam" id="PF12796">
    <property type="entry name" value="Ank_2"/>
    <property type="match status" value="1"/>
</dbReference>
<accession>A0A0N5ADR0</accession>
<keyword evidence="3" id="KW-1003">Cell membrane</keyword>
<dbReference type="STRING" id="451379.A0A0N5ADR0"/>
<dbReference type="AlphaFoldDB" id="A0A0N5ADR0"/>
<dbReference type="PANTHER" id="PTHR12447">
    <property type="entry name" value="ANKYRIN REPEAT DOMAIN-CONTAINING PROTEIN 13"/>
    <property type="match status" value="1"/>
</dbReference>
<dbReference type="SMART" id="SM00248">
    <property type="entry name" value="ANK"/>
    <property type="match status" value="3"/>
</dbReference>
<proteinExistence type="predicted"/>
<evidence type="ECO:0000256" key="2">
    <source>
        <dbReference type="ARBA" id="ARBA00004603"/>
    </source>
</evidence>
<evidence type="ECO:0000256" key="8">
    <source>
        <dbReference type="SAM" id="MobiDB-lite"/>
    </source>
</evidence>
<dbReference type="SMART" id="SM00726">
    <property type="entry name" value="UIM"/>
    <property type="match status" value="4"/>
</dbReference>
<protein>
    <submittedName>
        <fullName evidence="11">ANK_REP_REGION domain-containing protein</fullName>
    </submittedName>
</protein>
<dbReference type="PROSITE" id="PS50297">
    <property type="entry name" value="ANK_REP_REGION"/>
    <property type="match status" value="1"/>
</dbReference>
<dbReference type="InterPro" id="IPR002110">
    <property type="entry name" value="Ankyrin_rpt"/>
</dbReference>
<dbReference type="InterPro" id="IPR003903">
    <property type="entry name" value="UIM_dom"/>
</dbReference>
<dbReference type="PROSITE" id="PS50088">
    <property type="entry name" value="ANK_REPEAT"/>
    <property type="match status" value="1"/>
</dbReference>
<dbReference type="PROSITE" id="PS50330">
    <property type="entry name" value="UIM"/>
    <property type="match status" value="2"/>
</dbReference>
<evidence type="ECO:0000256" key="6">
    <source>
        <dbReference type="ARBA" id="ARBA00024956"/>
    </source>
</evidence>
<evidence type="ECO:0000256" key="3">
    <source>
        <dbReference type="ARBA" id="ARBA00022475"/>
    </source>
</evidence>
<reference evidence="11" key="1">
    <citation type="submission" date="2017-02" db="UniProtKB">
        <authorList>
            <consortium name="WormBaseParasite"/>
        </authorList>
    </citation>
    <scope>IDENTIFICATION</scope>
</reference>
<evidence type="ECO:0000256" key="5">
    <source>
        <dbReference type="ARBA" id="ARBA00023136"/>
    </source>
</evidence>
<evidence type="ECO:0000313" key="11">
    <source>
        <dbReference type="WBParaSite" id="SMUV_0000232701-mRNA-1"/>
    </source>
</evidence>
<name>A0A0N5ADR0_9BILA</name>
<keyword evidence="5" id="KW-0472">Membrane</keyword>
<evidence type="ECO:0000256" key="1">
    <source>
        <dbReference type="ARBA" id="ARBA00004236"/>
    </source>
</evidence>
<dbReference type="InterPro" id="IPR036770">
    <property type="entry name" value="Ankyrin_rpt-contain_sf"/>
</dbReference>
<comment type="subcellular location">
    <subcellularLocation>
        <location evidence="1">Cell membrane</location>
    </subcellularLocation>
    <subcellularLocation>
        <location evidence="2">Late endosome</location>
    </subcellularLocation>
</comment>
<sequence length="602" mass="69104">MGKGEALKNEYPLHWAVFRRDYEELLELLNENAVIDIDKVDCRGRTPLMLAVTLGHSECARALLEKGADATVQNADMWSLSHEAICSGDAEMLKIILKFRDFQRSVNLNRAVEKLLKLLKETSDFYAEMSWEFSSWLPFVSKMCPSDTYKIYKCGSDVRIDTTLVGFDSGSSWKRGNQSFIFRFTSDNQIQFLIIDHDLKTVIAKFISSAVKEKLEEFEPTEESVYSRMCAPVETTYVDIEKIGFERSKTGGFRSWFSSCDGVESVNGYDCKIFAASNVEIVTKQRVEHLLEEDKERFRQEENNDSLSKVLKLIEKTEDYTPEMKRTGNDVYCGLTPRQYLDKDFPMNDRDIGHPKQVKRKCNSFKATLWLCDQFPLSLQEQILPIVDLMAVSNAHFARLKNFIQLQLPAGFPVKIEVPLFHLVSARITFSNINKPGPYVKLNEADNAIVFAANTFDIPANYRVTETQDDFAGLYADRYAYVDSNQHMNRYTPDELYLQYALEQSLLDTPNYHSNESDRNSVVYDESLQEMDPELAMAIAESLRMARSDGRGDSPSSSSLNTDEELNRVLQSSKREEEERIRLQLQEDDDLKRALELSLIEK</sequence>
<dbReference type="GO" id="GO:0005886">
    <property type="term" value="C:plasma membrane"/>
    <property type="evidence" value="ECO:0007669"/>
    <property type="project" value="UniProtKB-SubCell"/>
</dbReference>
<dbReference type="Proteomes" id="UP000046393">
    <property type="component" value="Unplaced"/>
</dbReference>
<keyword evidence="10" id="KW-1185">Reference proteome</keyword>
<organism evidence="10 11">
    <name type="scientific">Syphacia muris</name>
    <dbReference type="NCBI Taxonomy" id="451379"/>
    <lineage>
        <taxon>Eukaryota</taxon>
        <taxon>Metazoa</taxon>
        <taxon>Ecdysozoa</taxon>
        <taxon>Nematoda</taxon>
        <taxon>Chromadorea</taxon>
        <taxon>Rhabditida</taxon>
        <taxon>Spirurina</taxon>
        <taxon>Oxyuridomorpha</taxon>
        <taxon>Oxyuroidea</taxon>
        <taxon>Oxyuridae</taxon>
        <taxon>Syphacia</taxon>
    </lineage>
</organism>
<evidence type="ECO:0000259" key="9">
    <source>
        <dbReference type="Pfam" id="PF11904"/>
    </source>
</evidence>
<dbReference type="InterPro" id="IPR021832">
    <property type="entry name" value="ANKRD13"/>
</dbReference>